<name>A0ABV9UCM8_9ACTN</name>
<evidence type="ECO:0000313" key="3">
    <source>
        <dbReference type="Proteomes" id="UP001595872"/>
    </source>
</evidence>
<dbReference type="EMBL" id="JBHSIT010000018">
    <property type="protein sequence ID" value="MFC4913619.1"/>
    <property type="molecule type" value="Genomic_DNA"/>
</dbReference>
<keyword evidence="3" id="KW-1185">Reference proteome</keyword>
<dbReference type="Proteomes" id="UP001595872">
    <property type="component" value="Unassembled WGS sequence"/>
</dbReference>
<feature type="transmembrane region" description="Helical" evidence="1">
    <location>
        <begin position="7"/>
        <end position="24"/>
    </location>
</feature>
<sequence>MNSATRWTLFVVLLIVNVGYQILFRGTWHQIVVSAVTGAGILGLLAEYLVRGRRER</sequence>
<accession>A0ABV9UCM8</accession>
<reference evidence="3" key="1">
    <citation type="journal article" date="2019" name="Int. J. Syst. Evol. Microbiol.">
        <title>The Global Catalogue of Microorganisms (GCM) 10K type strain sequencing project: providing services to taxonomists for standard genome sequencing and annotation.</title>
        <authorList>
            <consortium name="The Broad Institute Genomics Platform"/>
            <consortium name="The Broad Institute Genome Sequencing Center for Infectious Disease"/>
            <person name="Wu L."/>
            <person name="Ma J."/>
        </authorList>
    </citation>
    <scope>NUCLEOTIDE SEQUENCE [LARGE SCALE GENOMIC DNA]</scope>
    <source>
        <strain evidence="3">KLKA75</strain>
    </source>
</reference>
<protein>
    <submittedName>
        <fullName evidence="2">Uncharacterized protein</fullName>
    </submittedName>
</protein>
<feature type="transmembrane region" description="Helical" evidence="1">
    <location>
        <begin position="30"/>
        <end position="50"/>
    </location>
</feature>
<evidence type="ECO:0000313" key="2">
    <source>
        <dbReference type="EMBL" id="MFC4913619.1"/>
    </source>
</evidence>
<proteinExistence type="predicted"/>
<keyword evidence="1" id="KW-0812">Transmembrane</keyword>
<keyword evidence="1" id="KW-0472">Membrane</keyword>
<evidence type="ECO:0000256" key="1">
    <source>
        <dbReference type="SAM" id="Phobius"/>
    </source>
</evidence>
<gene>
    <name evidence="2" type="ORF">ACFPCY_40420</name>
</gene>
<organism evidence="2 3">
    <name type="scientific">Actinomadura gamaensis</name>
    <dbReference type="NCBI Taxonomy" id="1763541"/>
    <lineage>
        <taxon>Bacteria</taxon>
        <taxon>Bacillati</taxon>
        <taxon>Actinomycetota</taxon>
        <taxon>Actinomycetes</taxon>
        <taxon>Streptosporangiales</taxon>
        <taxon>Thermomonosporaceae</taxon>
        <taxon>Actinomadura</taxon>
    </lineage>
</organism>
<keyword evidence="1" id="KW-1133">Transmembrane helix</keyword>
<dbReference type="RefSeq" id="WP_378264714.1">
    <property type="nucleotide sequence ID" value="NZ_JBHSIT010000018.1"/>
</dbReference>
<comment type="caution">
    <text evidence="2">The sequence shown here is derived from an EMBL/GenBank/DDBJ whole genome shotgun (WGS) entry which is preliminary data.</text>
</comment>